<evidence type="ECO:0000256" key="3">
    <source>
        <dbReference type="ARBA" id="ARBA00022630"/>
    </source>
</evidence>
<name>A0ABR4JLU5_9EURO</name>
<gene>
    <name evidence="9" type="ORF">BJY01DRAFT_14691</name>
</gene>
<keyword evidence="7" id="KW-0472">Membrane</keyword>
<comment type="similarity">
    <text evidence="2">Belongs to the MSOX/MTOX family.</text>
</comment>
<dbReference type="Pfam" id="PF01266">
    <property type="entry name" value="DAO"/>
    <property type="match status" value="1"/>
</dbReference>
<dbReference type="PANTHER" id="PTHR10961:SF37">
    <property type="entry name" value="FAD DEPENDENT OXIDOREDUCTASE DOMAIN-CONTAINING PROTEIN"/>
    <property type="match status" value="1"/>
</dbReference>
<comment type="caution">
    <text evidence="9">The sequence shown here is derived from an EMBL/GenBank/DDBJ whole genome shotgun (WGS) entry which is preliminary data.</text>
</comment>
<evidence type="ECO:0000259" key="8">
    <source>
        <dbReference type="Pfam" id="PF01266"/>
    </source>
</evidence>
<dbReference type="Proteomes" id="UP001610446">
    <property type="component" value="Unassembled WGS sequence"/>
</dbReference>
<keyword evidence="7" id="KW-0812">Transmembrane</keyword>
<evidence type="ECO:0000256" key="2">
    <source>
        <dbReference type="ARBA" id="ARBA00010989"/>
    </source>
</evidence>
<dbReference type="InterPro" id="IPR045170">
    <property type="entry name" value="MTOX"/>
</dbReference>
<dbReference type="InterPro" id="IPR006076">
    <property type="entry name" value="FAD-dep_OxRdtase"/>
</dbReference>
<evidence type="ECO:0000256" key="1">
    <source>
        <dbReference type="ARBA" id="ARBA00001974"/>
    </source>
</evidence>
<evidence type="ECO:0000256" key="5">
    <source>
        <dbReference type="ARBA" id="ARBA00023002"/>
    </source>
</evidence>
<dbReference type="Gene3D" id="3.50.50.60">
    <property type="entry name" value="FAD/NAD(P)-binding domain"/>
    <property type="match status" value="1"/>
</dbReference>
<keyword evidence="4" id="KW-0274">FAD</keyword>
<evidence type="ECO:0000256" key="7">
    <source>
        <dbReference type="SAM" id="Phobius"/>
    </source>
</evidence>
<evidence type="ECO:0000313" key="10">
    <source>
        <dbReference type="Proteomes" id="UP001610446"/>
    </source>
</evidence>
<feature type="transmembrane region" description="Helical" evidence="7">
    <location>
        <begin position="9"/>
        <end position="26"/>
    </location>
</feature>
<dbReference type="PANTHER" id="PTHR10961">
    <property type="entry name" value="PEROXISOMAL SARCOSINE OXIDASE"/>
    <property type="match status" value="1"/>
</dbReference>
<dbReference type="SUPFAM" id="SSF51905">
    <property type="entry name" value="FAD/NAD(P)-binding domain"/>
    <property type="match status" value="1"/>
</dbReference>
<reference evidence="9 10" key="1">
    <citation type="submission" date="2024-07" db="EMBL/GenBank/DDBJ databases">
        <title>Section-level genome sequencing and comparative genomics of Aspergillus sections Usti and Cavernicolus.</title>
        <authorList>
            <consortium name="Lawrence Berkeley National Laboratory"/>
            <person name="Nybo J.L."/>
            <person name="Vesth T.C."/>
            <person name="Theobald S."/>
            <person name="Frisvad J.C."/>
            <person name="Larsen T.O."/>
            <person name="Kjaerboelling I."/>
            <person name="Rothschild-Mancinelli K."/>
            <person name="Lyhne E.K."/>
            <person name="Kogle M.E."/>
            <person name="Barry K."/>
            <person name="Clum A."/>
            <person name="Na H."/>
            <person name="Ledsgaard L."/>
            <person name="Lin J."/>
            <person name="Lipzen A."/>
            <person name="Kuo A."/>
            <person name="Riley R."/>
            <person name="Mondo S."/>
            <person name="Labutti K."/>
            <person name="Haridas S."/>
            <person name="Pangalinan J."/>
            <person name="Salamov A.A."/>
            <person name="Simmons B.A."/>
            <person name="Magnuson J.K."/>
            <person name="Chen J."/>
            <person name="Drula E."/>
            <person name="Henrissat B."/>
            <person name="Wiebenga A."/>
            <person name="Lubbers R.J."/>
            <person name="Gomes A.C."/>
            <person name="Makela M.R."/>
            <person name="Stajich J."/>
            <person name="Grigoriev I.V."/>
            <person name="Mortensen U.H."/>
            <person name="De Vries R.P."/>
            <person name="Baker S.E."/>
            <person name="Andersen M.R."/>
        </authorList>
    </citation>
    <scope>NUCLEOTIDE SEQUENCE [LARGE SCALE GENOMIC DNA]</scope>
    <source>
        <strain evidence="9 10">CBS 123904</strain>
    </source>
</reference>
<sequence>MTTTSTDSYLILGAGIFGVSTAYYLIKAHPHASVTLVDRDAFDADSRVAASWDWNKVVRADYADIDYCALALEAQDIFNNDPLWRPYFHETGVYWVCRDDYAQEVVNNYKKLGRKAELAAFPLEESRKMYGGLFEQADYTDAKEVLINKTSGWAAAGDCLRAVTREIIRLGVQYVQADVERLVFDEARDCSGVQTKSGENILASRVILSTGAFTAKLLEATAAATGKEDLRAGPRIVAGGIATGMVTLDEKSYEKFAAMPVGFQGYSADKGPFLGTLPPTPEKKLKWWGRTIFSNTQEVLPGRFVSAPPTDQDYAQWKVSQKLQDDVRYSARMFYGAPTATWKMEKLRICWDAFTPTGDFIVSPHSAAKGLYVATCGSFHGFKFFPVIGKYVVQMLEGQLDPHLQQKWAWDRTAEQLDSTTNPEFPRSELSDMLDAPPAAKL</sequence>
<feature type="domain" description="FAD dependent oxidoreductase" evidence="8">
    <location>
        <begin position="9"/>
        <end position="395"/>
    </location>
</feature>
<proteinExistence type="inferred from homology"/>
<keyword evidence="3" id="KW-0285">Flavoprotein</keyword>
<organism evidence="9 10">
    <name type="scientific">Aspergillus pseudoustus</name>
    <dbReference type="NCBI Taxonomy" id="1810923"/>
    <lineage>
        <taxon>Eukaryota</taxon>
        <taxon>Fungi</taxon>
        <taxon>Dikarya</taxon>
        <taxon>Ascomycota</taxon>
        <taxon>Pezizomycotina</taxon>
        <taxon>Eurotiomycetes</taxon>
        <taxon>Eurotiomycetidae</taxon>
        <taxon>Eurotiales</taxon>
        <taxon>Aspergillaceae</taxon>
        <taxon>Aspergillus</taxon>
        <taxon>Aspergillus subgen. Nidulantes</taxon>
    </lineage>
</organism>
<keyword evidence="7" id="KW-1133">Transmembrane helix</keyword>
<feature type="region of interest" description="Disordered" evidence="6">
    <location>
        <begin position="419"/>
        <end position="442"/>
    </location>
</feature>
<dbReference type="EMBL" id="JBFXLU010000114">
    <property type="protein sequence ID" value="KAL2841015.1"/>
    <property type="molecule type" value="Genomic_DNA"/>
</dbReference>
<comment type="cofactor">
    <cofactor evidence="1">
        <name>FAD</name>
        <dbReference type="ChEBI" id="CHEBI:57692"/>
    </cofactor>
</comment>
<keyword evidence="5" id="KW-0560">Oxidoreductase</keyword>
<evidence type="ECO:0000313" key="9">
    <source>
        <dbReference type="EMBL" id="KAL2841015.1"/>
    </source>
</evidence>
<dbReference type="Gene3D" id="3.30.9.10">
    <property type="entry name" value="D-Amino Acid Oxidase, subunit A, domain 2"/>
    <property type="match status" value="1"/>
</dbReference>
<dbReference type="InterPro" id="IPR036188">
    <property type="entry name" value="FAD/NAD-bd_sf"/>
</dbReference>
<protein>
    <submittedName>
        <fullName evidence="9">FAD dependent oxidoreductase</fullName>
    </submittedName>
</protein>
<evidence type="ECO:0000256" key="4">
    <source>
        <dbReference type="ARBA" id="ARBA00022827"/>
    </source>
</evidence>
<keyword evidence="10" id="KW-1185">Reference proteome</keyword>
<evidence type="ECO:0000256" key="6">
    <source>
        <dbReference type="SAM" id="MobiDB-lite"/>
    </source>
</evidence>
<accession>A0ABR4JLU5</accession>